<name>A1VV96_POLNA</name>
<proteinExistence type="predicted"/>
<organism evidence="1 2">
    <name type="scientific">Polaromonas naphthalenivorans (strain CJ2)</name>
    <dbReference type="NCBI Taxonomy" id="365044"/>
    <lineage>
        <taxon>Bacteria</taxon>
        <taxon>Pseudomonadati</taxon>
        <taxon>Pseudomonadota</taxon>
        <taxon>Betaproteobacteria</taxon>
        <taxon>Burkholderiales</taxon>
        <taxon>Comamonadaceae</taxon>
        <taxon>Polaromonas</taxon>
    </lineage>
</organism>
<keyword evidence="1" id="KW-0614">Plasmid</keyword>
<sequence>MQTNNVSKPSWNITNGAIEPNRTLAALLVQQRFLNENLLPVKTGLVGAILAREFVSNPELSLFKVEIYLKFGTTYRLTVEKSLNLMGQEAPFDFQLEMTDDDEIEVLFKAFEKNHFGVVEIECRRDDIASLLGSGEWISGNEAFEKFFPGLAGASAQPH</sequence>
<dbReference type="EMBL" id="CP000530">
    <property type="protein sequence ID" value="ABM39574.1"/>
    <property type="molecule type" value="Genomic_DNA"/>
</dbReference>
<evidence type="ECO:0000313" key="1">
    <source>
        <dbReference type="EMBL" id="ABM39574.1"/>
    </source>
</evidence>
<dbReference type="RefSeq" id="WP_011797947.1">
    <property type="nucleotide sequence ID" value="NC_008757.1"/>
</dbReference>
<dbReference type="HOGENOM" id="CLU_1659150_0_0_4"/>
<gene>
    <name evidence="1" type="ordered locus">Pnap_4292</name>
</gene>
<dbReference type="AlphaFoldDB" id="A1VV96"/>
<geneLocation type="plasmid" evidence="1 2">
    <name>pPNAP01</name>
</geneLocation>
<dbReference type="Proteomes" id="UP000000644">
    <property type="component" value="Plasmid pPNAP01"/>
</dbReference>
<dbReference type="KEGG" id="pna:Pnap_4292"/>
<evidence type="ECO:0000313" key="2">
    <source>
        <dbReference type="Proteomes" id="UP000000644"/>
    </source>
</evidence>
<protein>
    <submittedName>
        <fullName evidence="1">Uncharacterized protein</fullName>
    </submittedName>
</protein>
<keyword evidence="2" id="KW-1185">Reference proteome</keyword>
<accession>A1VV96</accession>
<reference evidence="2" key="1">
    <citation type="journal article" date="2009" name="Environ. Microbiol.">
        <title>The genome of Polaromonas naphthalenivorans strain CJ2, isolated from coal tar-contaminated sediment, reveals physiological and metabolic versatility and evolution through extensive horizontal gene transfer.</title>
        <authorList>
            <person name="Yagi J.M."/>
            <person name="Sims D."/>
            <person name="Brettin T."/>
            <person name="Bruce D."/>
            <person name="Madsen E.L."/>
        </authorList>
    </citation>
    <scope>NUCLEOTIDE SEQUENCE [LARGE SCALE GENOMIC DNA]</scope>
    <source>
        <strain evidence="2">CJ2</strain>
        <plasmid evidence="2">Plasmid pPNAP01</plasmid>
    </source>
</reference>